<evidence type="ECO:0000256" key="4">
    <source>
        <dbReference type="ARBA" id="ARBA00022692"/>
    </source>
</evidence>
<dbReference type="PROSITE" id="PS50850">
    <property type="entry name" value="MFS"/>
    <property type="match status" value="1"/>
</dbReference>
<keyword evidence="5 7" id="KW-1133">Transmembrane helix</keyword>
<evidence type="ECO:0000256" key="3">
    <source>
        <dbReference type="ARBA" id="ARBA00022475"/>
    </source>
</evidence>
<dbReference type="InterPro" id="IPR036259">
    <property type="entry name" value="MFS_trans_sf"/>
</dbReference>
<feature type="transmembrane region" description="Helical" evidence="7">
    <location>
        <begin position="74"/>
        <end position="94"/>
    </location>
</feature>
<feature type="transmembrane region" description="Helical" evidence="7">
    <location>
        <begin position="352"/>
        <end position="379"/>
    </location>
</feature>
<feature type="transmembrane region" description="Helical" evidence="7">
    <location>
        <begin position="47"/>
        <end position="67"/>
    </location>
</feature>
<evidence type="ECO:0000256" key="5">
    <source>
        <dbReference type="ARBA" id="ARBA00022989"/>
    </source>
</evidence>
<keyword evidence="3" id="KW-1003">Cell membrane</keyword>
<dbReference type="EMBL" id="JAUSUY010000030">
    <property type="protein sequence ID" value="MDT3428956.1"/>
    <property type="molecule type" value="Genomic_DNA"/>
</dbReference>
<dbReference type="SUPFAM" id="SSF103473">
    <property type="entry name" value="MFS general substrate transporter"/>
    <property type="match status" value="1"/>
</dbReference>
<dbReference type="Gene3D" id="1.20.1250.20">
    <property type="entry name" value="MFS general substrate transporter like domains"/>
    <property type="match status" value="1"/>
</dbReference>
<dbReference type="RefSeq" id="WP_312001420.1">
    <property type="nucleotide sequence ID" value="NZ_JAUSUY010000030.1"/>
</dbReference>
<keyword evidence="4 7" id="KW-0812">Transmembrane</keyword>
<dbReference type="Gene3D" id="1.20.1720.10">
    <property type="entry name" value="Multidrug resistance protein D"/>
    <property type="match status" value="1"/>
</dbReference>
<evidence type="ECO:0000313" key="9">
    <source>
        <dbReference type="EMBL" id="MDT3428956.1"/>
    </source>
</evidence>
<comment type="subcellular location">
    <subcellularLocation>
        <location evidence="1">Cell membrane</location>
        <topology evidence="1">Multi-pass membrane protein</topology>
    </subcellularLocation>
</comment>
<keyword evidence="2" id="KW-0813">Transport</keyword>
<feature type="transmembrane region" description="Helical" evidence="7">
    <location>
        <begin position="163"/>
        <end position="184"/>
    </location>
</feature>
<feature type="transmembrane region" description="Helical" evidence="7">
    <location>
        <begin position="272"/>
        <end position="291"/>
    </location>
</feature>
<evidence type="ECO:0000256" key="1">
    <source>
        <dbReference type="ARBA" id="ARBA00004651"/>
    </source>
</evidence>
<feature type="transmembrane region" description="Helical" evidence="7">
    <location>
        <begin position="223"/>
        <end position="245"/>
    </location>
</feature>
<name>A0ABU3HER2_9BACL</name>
<protein>
    <submittedName>
        <fullName evidence="9">EmrB/QacA subfamily drug resistance transporter</fullName>
    </submittedName>
</protein>
<feature type="transmembrane region" description="Helical" evidence="7">
    <location>
        <begin position="100"/>
        <end position="121"/>
    </location>
</feature>
<feature type="transmembrane region" description="Helical" evidence="7">
    <location>
        <begin position="297"/>
        <end position="316"/>
    </location>
</feature>
<dbReference type="Proteomes" id="UP001248709">
    <property type="component" value="Unassembled WGS sequence"/>
</dbReference>
<dbReference type="InterPro" id="IPR020846">
    <property type="entry name" value="MFS_dom"/>
</dbReference>
<sequence length="477" mass="49965">MIAPKLRNTALLVAGCYFMENLDSTIVTTAVPAMSRALDVSSAQMGLIVTAYMVTLAVFIPISGWLAERFGTRRVFLSAIAVFTLASLACALSPSLEALVAARVLQGFGGAMMVPVGRVVVIKHTEKRDLLRIMSYLVWPGLISPAIAPLAGGLIITYASWEYLFLINIPLGIAGFIAAWKLIGDDAGAAPSRLDGVGVALTGIGVGGLTYAAHVLADSGAAWSTGLLLTAVFLVVAAAAVRHLLTAANPIVELRILTIPTFRASQLGSSMYWMMVGSAPFMLTLLFQNVFGWSPTLAGGIVLFIFVGNIGIKPATTFLLNRFGFRRVLIVSTSIGALTMILNGLITPAVPIILIALLTLLSGIVRSTALTAYSTMAYSDISPENTRHANALAATMQNLAAAFGIASATVALRAGEPIAHFVTGSSSASGPYTVSFFILGIIASFAALGAVRLDPGAGNALRRQQPQVSLNRQRRSG</sequence>
<feature type="transmembrane region" description="Helical" evidence="7">
    <location>
        <begin position="432"/>
        <end position="453"/>
    </location>
</feature>
<dbReference type="PANTHER" id="PTHR42718">
    <property type="entry name" value="MAJOR FACILITATOR SUPERFAMILY MULTIDRUG TRANSPORTER MFSC"/>
    <property type="match status" value="1"/>
</dbReference>
<gene>
    <name evidence="9" type="ORF">J2Z22_004552</name>
</gene>
<organism evidence="9 10">
    <name type="scientific">Paenibacillus forsythiae</name>
    <dbReference type="NCBI Taxonomy" id="365616"/>
    <lineage>
        <taxon>Bacteria</taxon>
        <taxon>Bacillati</taxon>
        <taxon>Bacillota</taxon>
        <taxon>Bacilli</taxon>
        <taxon>Bacillales</taxon>
        <taxon>Paenibacillaceae</taxon>
        <taxon>Paenibacillus</taxon>
    </lineage>
</organism>
<evidence type="ECO:0000256" key="7">
    <source>
        <dbReference type="SAM" id="Phobius"/>
    </source>
</evidence>
<feature type="transmembrane region" description="Helical" evidence="7">
    <location>
        <begin position="196"/>
        <end position="217"/>
    </location>
</feature>
<feature type="transmembrane region" description="Helical" evidence="7">
    <location>
        <begin position="133"/>
        <end position="157"/>
    </location>
</feature>
<keyword evidence="10" id="KW-1185">Reference proteome</keyword>
<evidence type="ECO:0000313" key="10">
    <source>
        <dbReference type="Proteomes" id="UP001248709"/>
    </source>
</evidence>
<feature type="transmembrane region" description="Helical" evidence="7">
    <location>
        <begin position="328"/>
        <end position="346"/>
    </location>
</feature>
<feature type="transmembrane region" description="Helical" evidence="7">
    <location>
        <begin position="391"/>
        <end position="412"/>
    </location>
</feature>
<evidence type="ECO:0000256" key="2">
    <source>
        <dbReference type="ARBA" id="ARBA00022448"/>
    </source>
</evidence>
<keyword evidence="6 7" id="KW-0472">Membrane</keyword>
<dbReference type="Pfam" id="PF07690">
    <property type="entry name" value="MFS_1"/>
    <property type="match status" value="1"/>
</dbReference>
<evidence type="ECO:0000259" key="8">
    <source>
        <dbReference type="PROSITE" id="PS50850"/>
    </source>
</evidence>
<reference evidence="9 10" key="1">
    <citation type="submission" date="2023-07" db="EMBL/GenBank/DDBJ databases">
        <title>Genomic Encyclopedia of Type Strains, Phase IV (KMG-IV): sequencing the most valuable type-strain genomes for metagenomic binning, comparative biology and taxonomic classification.</title>
        <authorList>
            <person name="Goeker M."/>
        </authorList>
    </citation>
    <scope>NUCLEOTIDE SEQUENCE [LARGE SCALE GENOMIC DNA]</scope>
    <source>
        <strain evidence="9 10">T98</strain>
    </source>
</reference>
<evidence type="ECO:0000256" key="6">
    <source>
        <dbReference type="ARBA" id="ARBA00023136"/>
    </source>
</evidence>
<comment type="caution">
    <text evidence="9">The sequence shown here is derived from an EMBL/GenBank/DDBJ whole genome shotgun (WGS) entry which is preliminary data.</text>
</comment>
<proteinExistence type="predicted"/>
<dbReference type="PANTHER" id="PTHR42718:SF46">
    <property type="entry name" value="BLR6921 PROTEIN"/>
    <property type="match status" value="1"/>
</dbReference>
<accession>A0ABU3HER2</accession>
<dbReference type="InterPro" id="IPR011701">
    <property type="entry name" value="MFS"/>
</dbReference>
<feature type="domain" description="Major facilitator superfamily (MFS) profile" evidence="8">
    <location>
        <begin position="9"/>
        <end position="458"/>
    </location>
</feature>